<protein>
    <submittedName>
        <fullName evidence="4">Flavin reductase family protein</fullName>
    </submittedName>
</protein>
<dbReference type="GO" id="GO:0010181">
    <property type="term" value="F:FMN binding"/>
    <property type="evidence" value="ECO:0007669"/>
    <property type="project" value="InterPro"/>
</dbReference>
<dbReference type="SMART" id="SM00903">
    <property type="entry name" value="Flavin_Reduct"/>
    <property type="match status" value="1"/>
</dbReference>
<dbReference type="PANTHER" id="PTHR30466:SF11">
    <property type="entry name" value="FLAVIN-DEPENDENT MONOOXYGENASE, REDUCTASE SUBUNIT HSAB"/>
    <property type="match status" value="1"/>
</dbReference>
<organism evidence="4 5">
    <name type="scientific">Streptacidiphilus fuscans</name>
    <dbReference type="NCBI Taxonomy" id="2789292"/>
    <lineage>
        <taxon>Bacteria</taxon>
        <taxon>Bacillati</taxon>
        <taxon>Actinomycetota</taxon>
        <taxon>Actinomycetes</taxon>
        <taxon>Kitasatosporales</taxon>
        <taxon>Streptomycetaceae</taxon>
        <taxon>Streptacidiphilus</taxon>
    </lineage>
</organism>
<evidence type="ECO:0000259" key="3">
    <source>
        <dbReference type="SMART" id="SM00903"/>
    </source>
</evidence>
<dbReference type="Proteomes" id="UP000657385">
    <property type="component" value="Unassembled WGS sequence"/>
</dbReference>
<feature type="domain" description="Flavin reductase like" evidence="3">
    <location>
        <begin position="15"/>
        <end position="158"/>
    </location>
</feature>
<evidence type="ECO:0000313" key="5">
    <source>
        <dbReference type="Proteomes" id="UP000657385"/>
    </source>
</evidence>
<proteinExistence type="inferred from homology"/>
<evidence type="ECO:0000313" key="4">
    <source>
        <dbReference type="EMBL" id="MBF9067074.1"/>
    </source>
</evidence>
<dbReference type="Pfam" id="PF01613">
    <property type="entry name" value="Flavin_Reduct"/>
    <property type="match status" value="1"/>
</dbReference>
<dbReference type="AlphaFoldDB" id="A0A931AYA6"/>
<keyword evidence="2" id="KW-0560">Oxidoreductase</keyword>
<dbReference type="RefSeq" id="WP_196192224.1">
    <property type="nucleotide sequence ID" value="NZ_JADPRT010000001.1"/>
</dbReference>
<dbReference type="InterPro" id="IPR050268">
    <property type="entry name" value="NADH-dep_flavin_reductase"/>
</dbReference>
<evidence type="ECO:0000256" key="1">
    <source>
        <dbReference type="ARBA" id="ARBA00008898"/>
    </source>
</evidence>
<gene>
    <name evidence="4" type="ORF">I2501_03340</name>
</gene>
<dbReference type="PANTHER" id="PTHR30466">
    <property type="entry name" value="FLAVIN REDUCTASE"/>
    <property type="match status" value="1"/>
</dbReference>
<name>A0A931AYA6_9ACTN</name>
<dbReference type="InterPro" id="IPR002563">
    <property type="entry name" value="Flavin_Rdtase-like_dom"/>
</dbReference>
<evidence type="ECO:0000256" key="2">
    <source>
        <dbReference type="ARBA" id="ARBA00023002"/>
    </source>
</evidence>
<dbReference type="Gene3D" id="2.30.110.10">
    <property type="entry name" value="Electron Transport, Fmn-binding Protein, Chain A"/>
    <property type="match status" value="1"/>
</dbReference>
<comment type="caution">
    <text evidence="4">The sequence shown here is derived from an EMBL/GenBank/DDBJ whole genome shotgun (WGS) entry which is preliminary data.</text>
</comment>
<dbReference type="InterPro" id="IPR012349">
    <property type="entry name" value="Split_barrel_FMN-bd"/>
</dbReference>
<accession>A0A931AYA6</accession>
<keyword evidence="5" id="KW-1185">Reference proteome</keyword>
<sequence>MTTLVHDTTSLRAVYGAFPSGVTAVAALVDGQPVGLAASSFTSVSLTPPLVSVCAGHTSSTWPLLRRAERLGISVLGAEHGLLCRQLAGPSDQRFTQVAWRATPDGAVLLDGASAWFDCSVEQEIRAGDHDILVLRVHDLSAETDVEPLVFHTGTFRSLRAPEGPRKR</sequence>
<reference evidence="4" key="1">
    <citation type="submission" date="2020-11" db="EMBL/GenBank/DDBJ databases">
        <title>Isolation and identification of active actinomycetes.</title>
        <authorList>
            <person name="Yu B."/>
        </authorList>
    </citation>
    <scope>NUCLEOTIDE SEQUENCE</scope>
    <source>
        <strain evidence="4">NEAU-YB345</strain>
    </source>
</reference>
<dbReference type="EMBL" id="JADPRT010000001">
    <property type="protein sequence ID" value="MBF9067074.1"/>
    <property type="molecule type" value="Genomic_DNA"/>
</dbReference>
<dbReference type="GO" id="GO:0042602">
    <property type="term" value="F:riboflavin reductase (NADPH) activity"/>
    <property type="evidence" value="ECO:0007669"/>
    <property type="project" value="TreeGrafter"/>
</dbReference>
<comment type="similarity">
    <text evidence="1">Belongs to the non-flavoprotein flavin reductase family.</text>
</comment>
<dbReference type="SUPFAM" id="SSF50475">
    <property type="entry name" value="FMN-binding split barrel"/>
    <property type="match status" value="1"/>
</dbReference>